<dbReference type="GO" id="GO:0035329">
    <property type="term" value="P:hippo signaling"/>
    <property type="evidence" value="ECO:0007669"/>
    <property type="project" value="TreeGrafter"/>
</dbReference>
<accession>A0A7L3LSX9</accession>
<feature type="domain" description="Angiomotin C-terminal" evidence="13">
    <location>
        <begin position="462"/>
        <end position="651"/>
    </location>
</feature>
<gene>
    <name evidence="14" type="primary">Amotl2</name>
    <name evidence="14" type="ORF">TURVEL_R11705</name>
</gene>
<dbReference type="OrthoDB" id="5974715at2759"/>
<evidence type="ECO:0000256" key="11">
    <source>
        <dbReference type="ARBA" id="ARBA00023273"/>
    </source>
</evidence>
<evidence type="ECO:0000256" key="8">
    <source>
        <dbReference type="ARBA" id="ARBA00022753"/>
    </source>
</evidence>
<comment type="similarity">
    <text evidence="4">Belongs to the angiomotin family.</text>
</comment>
<feature type="compositionally biased region" description="Polar residues" evidence="12">
    <location>
        <begin position="63"/>
        <end position="74"/>
    </location>
</feature>
<dbReference type="GO" id="GO:0030334">
    <property type="term" value="P:regulation of cell migration"/>
    <property type="evidence" value="ECO:0007669"/>
    <property type="project" value="TreeGrafter"/>
</dbReference>
<proteinExistence type="inferred from homology"/>
<dbReference type="GO" id="GO:0030036">
    <property type="term" value="P:actin cytoskeleton organization"/>
    <property type="evidence" value="ECO:0007669"/>
    <property type="project" value="TreeGrafter"/>
</dbReference>
<feature type="non-terminal residue" evidence="14">
    <location>
        <position position="707"/>
    </location>
</feature>
<evidence type="ECO:0000256" key="7">
    <source>
        <dbReference type="ARBA" id="ARBA00022687"/>
    </source>
</evidence>
<keyword evidence="8" id="KW-0967">Endosome</keyword>
<dbReference type="GO" id="GO:0002102">
    <property type="term" value="C:podosome"/>
    <property type="evidence" value="ECO:0007669"/>
    <property type="project" value="UniProtKB-SubCell"/>
</dbReference>
<evidence type="ECO:0000313" key="15">
    <source>
        <dbReference type="Proteomes" id="UP000582182"/>
    </source>
</evidence>
<dbReference type="GO" id="GO:0005886">
    <property type="term" value="C:plasma membrane"/>
    <property type="evidence" value="ECO:0007669"/>
    <property type="project" value="TreeGrafter"/>
</dbReference>
<organism evidence="14 15">
    <name type="scientific">Turnix velox</name>
    <name type="common">Little buttonquail</name>
    <dbReference type="NCBI Taxonomy" id="2529409"/>
    <lineage>
        <taxon>Eukaryota</taxon>
        <taxon>Metazoa</taxon>
        <taxon>Chordata</taxon>
        <taxon>Craniata</taxon>
        <taxon>Vertebrata</taxon>
        <taxon>Euteleostomi</taxon>
        <taxon>Archelosauria</taxon>
        <taxon>Archosauria</taxon>
        <taxon>Dinosauria</taxon>
        <taxon>Saurischia</taxon>
        <taxon>Theropoda</taxon>
        <taxon>Coelurosauria</taxon>
        <taxon>Aves</taxon>
        <taxon>Neognathae</taxon>
        <taxon>Neoaves</taxon>
        <taxon>Charadriiformes</taxon>
        <taxon>Turnicidae</taxon>
        <taxon>Turnix</taxon>
    </lineage>
</organism>
<feature type="non-terminal residue" evidence="14">
    <location>
        <position position="1"/>
    </location>
</feature>
<protein>
    <submittedName>
        <fullName evidence="14">AMOL2 protein</fullName>
    </submittedName>
</protein>
<dbReference type="InterPro" id="IPR009114">
    <property type="entry name" value="Angiomotin"/>
</dbReference>
<evidence type="ECO:0000256" key="6">
    <source>
        <dbReference type="ARBA" id="ARBA00022553"/>
    </source>
</evidence>
<dbReference type="PANTHER" id="PTHR14826:SF3">
    <property type="entry name" value="ANGIOMOTIN-LIKE PROTEIN 2"/>
    <property type="match status" value="1"/>
</dbReference>
<name>A0A7L3LSX9_9CHAR</name>
<dbReference type="Pfam" id="PF12240">
    <property type="entry name" value="Angiomotin_C"/>
    <property type="match status" value="1"/>
</dbReference>
<feature type="region of interest" description="Disordered" evidence="12">
    <location>
        <begin position="502"/>
        <end position="527"/>
    </location>
</feature>
<evidence type="ECO:0000256" key="9">
    <source>
        <dbReference type="ARBA" id="ARBA00022949"/>
    </source>
</evidence>
<feature type="compositionally biased region" description="Polar residues" evidence="12">
    <location>
        <begin position="504"/>
        <end position="525"/>
    </location>
</feature>
<evidence type="ECO:0000256" key="1">
    <source>
        <dbReference type="ARBA" id="ARBA00004172"/>
    </source>
</evidence>
<keyword evidence="9" id="KW-0965">Cell junction</keyword>
<sequence>MRTAEDSNGTVLHRLIQEQLRYGNLTENRTLLAIQQQALRGGGGGGATSPRSSLESLSPEESQMVQQSTRQEPQGQEHHSDHVYLENNVYRLCQPQHKGEELPTYEEAKAHSQYYASQRGGQQPGGASPGIRGENGPRGAESGARRPDEGLKELKHGHVRSLSERLMRMSLERNGAKAQSPISASNSYPQLSRHHQLAALRGQHLNEGLESRGPPPEYPYIIPSQEVYLAKAQPCSQEGPGFQHSEISTPSSCRLLSTHVPSAFLPPPGTLCPGSVEALVNAQAVSAGNRLARVDAVLRENERLQRESEKLRLELENYAEKANCIQKLESEIQRISEDYENLVKASSKREALEKAMRNKRDSEMRRLQDFNRDLKERLESANKQLASKTQESQESNQGSVAKLLAQSYEHQQEKEKLEREVSLLRSANEDQRRRAELLEQALGSAQARAAKAEAELRKKRAYVEKVEGLQAALGQLQAACEKREQLELRLRTRLEQELKMLRAQQRQAGATSGGTPEQSAHTLSEQLREKEEKILALEADMTKWEQKYLEECTMRQFAMDAAATAAAQRDTTLISHSPRHSPNSSFNEDLLLASHKHQEMENRLKALHAQILEKDAVIKVLQQRSRRDPSKTLQSSLRPAKSVPSIFAASATPSWPGGGQSDRLAEGNSWGSTAGKASAEGAAAPTGLPLPSHSKHGSKDGSTQTDG</sequence>
<feature type="region of interest" description="Disordered" evidence="12">
    <location>
        <begin position="39"/>
        <end position="79"/>
    </location>
</feature>
<keyword evidence="10" id="KW-0175">Coiled coil</keyword>
<dbReference type="EMBL" id="VZTY01029230">
    <property type="protein sequence ID" value="NXU57405.1"/>
    <property type="molecule type" value="Genomic_DNA"/>
</dbReference>
<comment type="caution">
    <text evidence="14">The sequence shown here is derived from an EMBL/GenBank/DDBJ whole genome shotgun (WGS) entry which is preliminary data.</text>
</comment>
<dbReference type="Proteomes" id="UP000582182">
    <property type="component" value="Unassembled WGS sequence"/>
</dbReference>
<keyword evidence="5" id="KW-0963">Cytoplasm</keyword>
<evidence type="ECO:0000313" key="14">
    <source>
        <dbReference type="EMBL" id="NXU57405.1"/>
    </source>
</evidence>
<feature type="compositionally biased region" description="Basic and acidic residues" evidence="12">
    <location>
        <begin position="143"/>
        <end position="157"/>
    </location>
</feature>
<feature type="compositionally biased region" description="Low complexity" evidence="12">
    <location>
        <begin position="671"/>
        <end position="687"/>
    </location>
</feature>
<dbReference type="InterPro" id="IPR024646">
    <property type="entry name" value="Angiomotin_C"/>
</dbReference>
<keyword evidence="7" id="KW-0879">Wnt signaling pathway</keyword>
<dbReference type="InterPro" id="IPR051747">
    <property type="entry name" value="Angiomotin-like"/>
</dbReference>
<dbReference type="PANTHER" id="PTHR14826">
    <property type="entry name" value="ANGIOMOTIN"/>
    <property type="match status" value="1"/>
</dbReference>
<dbReference type="GO" id="GO:0003365">
    <property type="term" value="P:establishment of cell polarity involved in ameboidal cell migration"/>
    <property type="evidence" value="ECO:0007669"/>
    <property type="project" value="TreeGrafter"/>
</dbReference>
<keyword evidence="11" id="KW-0966">Cell projection</keyword>
<feature type="region of interest" description="Disordered" evidence="12">
    <location>
        <begin position="622"/>
        <end position="707"/>
    </location>
</feature>
<keyword evidence="15" id="KW-1185">Reference proteome</keyword>
<evidence type="ECO:0000256" key="3">
    <source>
        <dbReference type="ARBA" id="ARBA00004496"/>
    </source>
</evidence>
<evidence type="ECO:0000256" key="10">
    <source>
        <dbReference type="ARBA" id="ARBA00023054"/>
    </source>
</evidence>
<evidence type="ECO:0000256" key="5">
    <source>
        <dbReference type="ARBA" id="ARBA00022490"/>
    </source>
</evidence>
<feature type="region of interest" description="Disordered" evidence="12">
    <location>
        <begin position="115"/>
        <end position="157"/>
    </location>
</feature>
<evidence type="ECO:0000259" key="13">
    <source>
        <dbReference type="Pfam" id="PF12240"/>
    </source>
</evidence>
<dbReference type="GO" id="GO:0016055">
    <property type="term" value="P:Wnt signaling pathway"/>
    <property type="evidence" value="ECO:0007669"/>
    <property type="project" value="UniProtKB-KW"/>
</dbReference>
<dbReference type="GO" id="GO:0001525">
    <property type="term" value="P:angiogenesis"/>
    <property type="evidence" value="ECO:0007669"/>
    <property type="project" value="TreeGrafter"/>
</dbReference>
<dbReference type="GO" id="GO:0005923">
    <property type="term" value="C:bicellular tight junction"/>
    <property type="evidence" value="ECO:0007669"/>
    <property type="project" value="TreeGrafter"/>
</dbReference>
<dbReference type="GO" id="GO:0055037">
    <property type="term" value="C:recycling endosome"/>
    <property type="evidence" value="ECO:0007669"/>
    <property type="project" value="UniProtKB-SubCell"/>
</dbReference>
<evidence type="ECO:0000256" key="12">
    <source>
        <dbReference type="SAM" id="MobiDB-lite"/>
    </source>
</evidence>
<evidence type="ECO:0000256" key="4">
    <source>
        <dbReference type="ARBA" id="ARBA00010300"/>
    </source>
</evidence>
<comment type="subcellular location">
    <subcellularLocation>
        <location evidence="2">Cell projection</location>
        <location evidence="2">Podosome</location>
    </subcellularLocation>
    <subcellularLocation>
        <location evidence="3">Cytoplasm</location>
    </subcellularLocation>
    <subcellularLocation>
        <location evidence="1">Recycling endosome</location>
    </subcellularLocation>
</comment>
<dbReference type="PRINTS" id="PR01807">
    <property type="entry name" value="ANGIOMOTIN"/>
</dbReference>
<reference evidence="14 15" key="1">
    <citation type="submission" date="2019-09" db="EMBL/GenBank/DDBJ databases">
        <title>Bird 10,000 Genomes (B10K) Project - Family phase.</title>
        <authorList>
            <person name="Zhang G."/>
        </authorList>
    </citation>
    <scope>NUCLEOTIDE SEQUENCE [LARGE SCALE GENOMIC DNA]</scope>
    <source>
        <strain evidence="14">B10K-DU-029-46</strain>
    </source>
</reference>
<evidence type="ECO:0000256" key="2">
    <source>
        <dbReference type="ARBA" id="ARBA00004188"/>
    </source>
</evidence>
<keyword evidence="6" id="KW-0597">Phosphoprotein</keyword>
<dbReference type="AlphaFoldDB" id="A0A7L3LSX9"/>
<feature type="compositionally biased region" description="Low complexity" evidence="12">
    <location>
        <begin position="49"/>
        <end position="62"/>
    </location>
</feature>